<protein>
    <recommendedName>
        <fullName evidence="5">STAS domain-containing protein</fullName>
    </recommendedName>
</protein>
<dbReference type="RefSeq" id="WP_152369346.1">
    <property type="nucleotide sequence ID" value="NZ_BMSJ01000014.1"/>
</dbReference>
<evidence type="ECO:0000313" key="1">
    <source>
        <dbReference type="EMBL" id="GGR48008.1"/>
    </source>
</evidence>
<evidence type="ECO:0000313" key="4">
    <source>
        <dbReference type="Proteomes" id="UP000642014"/>
    </source>
</evidence>
<accession>A0AAV4KU13</accession>
<sequence>MNITTTITGTTARITPHGELDLGTLPSLRAVVDRLPPQVTDLLWDLEHLPFTDIAGLRLIFAPAPHHRTTMTGLQDQPLQLLLIAADLFPAIYDLTRLIPHTPADLIACKP</sequence>
<dbReference type="InterPro" id="IPR036513">
    <property type="entry name" value="STAS_dom_sf"/>
</dbReference>
<proteinExistence type="predicted"/>
<evidence type="ECO:0000313" key="2">
    <source>
        <dbReference type="EMBL" id="QEV30858.1"/>
    </source>
</evidence>
<dbReference type="EMBL" id="CP023693">
    <property type="protein sequence ID" value="QEV30858.1"/>
    <property type="molecule type" value="Genomic_DNA"/>
</dbReference>
<dbReference type="SUPFAM" id="SSF52091">
    <property type="entry name" value="SpoIIaa-like"/>
    <property type="match status" value="1"/>
</dbReference>
<dbReference type="AlphaFoldDB" id="A0AAV4KU13"/>
<dbReference type="Proteomes" id="UP000326029">
    <property type="component" value="Chromosome"/>
</dbReference>
<reference evidence="2 3" key="2">
    <citation type="submission" date="2017-09" db="EMBL/GenBank/DDBJ databases">
        <authorList>
            <person name="Lee N."/>
            <person name="Cho B.-K."/>
        </authorList>
    </citation>
    <scope>NUCLEOTIDE SEQUENCE [LARGE SCALE GENOMIC DNA]</scope>
    <source>
        <strain evidence="2 3">ATCC 19740</strain>
    </source>
</reference>
<dbReference type="EMBL" id="BMSJ01000014">
    <property type="protein sequence ID" value="GGR48008.1"/>
    <property type="molecule type" value="Genomic_DNA"/>
</dbReference>
<dbReference type="GeneID" id="95452268"/>
<evidence type="ECO:0008006" key="5">
    <source>
        <dbReference type="Google" id="ProtNLM"/>
    </source>
</evidence>
<evidence type="ECO:0000313" key="3">
    <source>
        <dbReference type="Proteomes" id="UP000326029"/>
    </source>
</evidence>
<dbReference type="Proteomes" id="UP000642014">
    <property type="component" value="Unassembled WGS sequence"/>
</dbReference>
<dbReference type="Gene3D" id="3.30.750.24">
    <property type="entry name" value="STAS domain"/>
    <property type="match status" value="1"/>
</dbReference>
<reference evidence="1 4" key="1">
    <citation type="journal article" date="2014" name="Int. J. Syst. Evol. Microbiol.">
        <title>Complete genome sequence of Corynebacterium casei LMG S-19264T (=DSM 44701T), isolated from a smear-ripened cheese.</title>
        <authorList>
            <consortium name="US DOE Joint Genome Institute (JGI-PGF)"/>
            <person name="Walter F."/>
            <person name="Albersmeier A."/>
            <person name="Kalinowski J."/>
            <person name="Ruckert C."/>
        </authorList>
    </citation>
    <scope>NUCLEOTIDE SEQUENCE [LARGE SCALE GENOMIC DNA]</scope>
    <source>
        <strain evidence="1 4">JCM 4205</strain>
    </source>
</reference>
<name>A0AAV4KU13_9ACTN</name>
<keyword evidence="3" id="KW-1185">Reference proteome</keyword>
<gene>
    <name evidence="2" type="ORF">CP977_00425</name>
    <name evidence="1" type="ORF">GCM10010497_59220</name>
</gene>
<reference evidence="1" key="3">
    <citation type="submission" date="2023-08" db="EMBL/GenBank/DDBJ databases">
        <authorList>
            <person name="Sun Q."/>
            <person name="Ohkuma M."/>
        </authorList>
    </citation>
    <scope>NUCLEOTIDE SEQUENCE</scope>
    <source>
        <strain evidence="1">JCM 4205</strain>
    </source>
</reference>
<organism evidence="1 4">
    <name type="scientific">Streptomyces cinereoruber</name>
    <dbReference type="NCBI Taxonomy" id="67260"/>
    <lineage>
        <taxon>Bacteria</taxon>
        <taxon>Bacillati</taxon>
        <taxon>Actinomycetota</taxon>
        <taxon>Actinomycetes</taxon>
        <taxon>Kitasatosporales</taxon>
        <taxon>Streptomycetaceae</taxon>
        <taxon>Streptomyces</taxon>
    </lineage>
</organism>